<dbReference type="Proteomes" id="UP000285201">
    <property type="component" value="Unassembled WGS sequence"/>
</dbReference>
<organism evidence="1 2">
    <name type="scientific">Lachnospira eligens</name>
    <dbReference type="NCBI Taxonomy" id="39485"/>
    <lineage>
        <taxon>Bacteria</taxon>
        <taxon>Bacillati</taxon>
        <taxon>Bacillota</taxon>
        <taxon>Clostridia</taxon>
        <taxon>Lachnospirales</taxon>
        <taxon>Lachnospiraceae</taxon>
        <taxon>Lachnospira</taxon>
    </lineage>
</organism>
<proteinExistence type="predicted"/>
<evidence type="ECO:0000313" key="2">
    <source>
        <dbReference type="Proteomes" id="UP000285201"/>
    </source>
</evidence>
<sequence>MPSLQTARRIANAKTNNAKTLGQIYKEESDFLMEETWDNSIASKTCYIYDYFHDDFFADEHGITRSLAEGMTYENTNKTKIDAKFIVKSYQSMDKDQVEYYLMFRPSQPVRFNEGDDLYYYETDFRKRYGATFPIGLFVDVPDDRGIYHKWIVCRDEPANQFPKYLILPVNYELTWIEKSNDKRIKRRMWCCLRQQNSYTIGTYTDRYFTHTDNQSKVWLPMNSITEKFWYTDDDAKNMRVIVSALTEHPTVWTVTKCETASTLGLQKLTLYTNFFNEHTDYVNLETGEMYANYFDSEIAPTDPSTPTTPPSSITARISASTSTIKVGGSYKNLTANLFNDSNEDITTEYADATFTWTCSIDDEDWTDKVTWRAGTEYNQKKVKFPNDTSVIGKILSIKCEIVKDYLPIKSEILPLELIE</sequence>
<reference evidence="1 2" key="1">
    <citation type="submission" date="2018-08" db="EMBL/GenBank/DDBJ databases">
        <title>A genome reference for cultivated species of the human gut microbiota.</title>
        <authorList>
            <person name="Zou Y."/>
            <person name="Xue W."/>
            <person name="Luo G."/>
        </authorList>
    </citation>
    <scope>NUCLEOTIDE SEQUENCE [LARGE SCALE GENOMIC DNA]</scope>
    <source>
        <strain evidence="1 2">AF36-7BH</strain>
    </source>
</reference>
<name>A0A415MED2_9FIRM</name>
<comment type="caution">
    <text evidence="1">The sequence shown here is derived from an EMBL/GenBank/DDBJ whole genome shotgun (WGS) entry which is preliminary data.</text>
</comment>
<evidence type="ECO:0000313" key="1">
    <source>
        <dbReference type="EMBL" id="RHL71192.1"/>
    </source>
</evidence>
<accession>A0A415MED2</accession>
<dbReference type="EMBL" id="QROY01000002">
    <property type="protein sequence ID" value="RHL71192.1"/>
    <property type="molecule type" value="Genomic_DNA"/>
</dbReference>
<gene>
    <name evidence="1" type="ORF">DW007_03350</name>
</gene>
<dbReference type="AlphaFoldDB" id="A0A415MED2"/>
<protein>
    <submittedName>
        <fullName evidence="1">Uncharacterized protein</fullName>
    </submittedName>
</protein>